<organism evidence="2 3">
    <name type="scientific">Lyophyllum shimeji</name>
    <name type="common">Hon-shimeji</name>
    <name type="synonym">Tricholoma shimeji</name>
    <dbReference type="NCBI Taxonomy" id="47721"/>
    <lineage>
        <taxon>Eukaryota</taxon>
        <taxon>Fungi</taxon>
        <taxon>Dikarya</taxon>
        <taxon>Basidiomycota</taxon>
        <taxon>Agaricomycotina</taxon>
        <taxon>Agaricomycetes</taxon>
        <taxon>Agaricomycetidae</taxon>
        <taxon>Agaricales</taxon>
        <taxon>Tricholomatineae</taxon>
        <taxon>Lyophyllaceae</taxon>
        <taxon>Lyophyllum</taxon>
    </lineage>
</organism>
<name>A0A9P3PTG4_LYOSH</name>
<feature type="region of interest" description="Disordered" evidence="1">
    <location>
        <begin position="45"/>
        <end position="96"/>
    </location>
</feature>
<comment type="caution">
    <text evidence="2">The sequence shown here is derived from an EMBL/GenBank/DDBJ whole genome shotgun (WGS) entry which is preliminary data.</text>
</comment>
<reference evidence="2" key="1">
    <citation type="submission" date="2022-07" db="EMBL/GenBank/DDBJ databases">
        <title>The genome of Lyophyllum shimeji provides insight into the initial evolution of ectomycorrhizal fungal genome.</title>
        <authorList>
            <person name="Kobayashi Y."/>
            <person name="Shibata T."/>
            <person name="Hirakawa H."/>
            <person name="Shigenobu S."/>
            <person name="Nishiyama T."/>
            <person name="Yamada A."/>
            <person name="Hasebe M."/>
            <person name="Kawaguchi M."/>
        </authorList>
    </citation>
    <scope>NUCLEOTIDE SEQUENCE</scope>
    <source>
        <strain evidence="2">AT787</strain>
    </source>
</reference>
<evidence type="ECO:0000256" key="1">
    <source>
        <dbReference type="SAM" id="MobiDB-lite"/>
    </source>
</evidence>
<protein>
    <submittedName>
        <fullName evidence="2">Uncharacterized protein</fullName>
    </submittedName>
</protein>
<dbReference type="OrthoDB" id="2967395at2759"/>
<dbReference type="Proteomes" id="UP001063166">
    <property type="component" value="Unassembled WGS sequence"/>
</dbReference>
<feature type="compositionally biased region" description="Low complexity" evidence="1">
    <location>
        <begin position="50"/>
        <end position="78"/>
    </location>
</feature>
<evidence type="ECO:0000313" key="3">
    <source>
        <dbReference type="Proteomes" id="UP001063166"/>
    </source>
</evidence>
<sequence>MFHVKDLLYLWTTCRAVSRAFARAAEQVFINKHLRKTWLKIDCVGRKRTQAPATPKTTAKSSSTRASPSTGSTARTPRAPSSPKKTAPRESSTRNL</sequence>
<gene>
    <name evidence="2" type="ORF">LshimejAT787_1105470</name>
</gene>
<dbReference type="AlphaFoldDB" id="A0A9P3PTG4"/>
<dbReference type="EMBL" id="BRPK01000011">
    <property type="protein sequence ID" value="GLB42532.1"/>
    <property type="molecule type" value="Genomic_DNA"/>
</dbReference>
<keyword evidence="3" id="KW-1185">Reference proteome</keyword>
<evidence type="ECO:0000313" key="2">
    <source>
        <dbReference type="EMBL" id="GLB42532.1"/>
    </source>
</evidence>
<accession>A0A9P3PTG4</accession>
<feature type="compositionally biased region" description="Basic and acidic residues" evidence="1">
    <location>
        <begin position="87"/>
        <end position="96"/>
    </location>
</feature>
<proteinExistence type="predicted"/>